<dbReference type="GO" id="GO:0008757">
    <property type="term" value="F:S-adenosylmethionine-dependent methyltransferase activity"/>
    <property type="evidence" value="ECO:0007669"/>
    <property type="project" value="TreeGrafter"/>
</dbReference>
<accession>A0A382CZ70</accession>
<proteinExistence type="predicted"/>
<evidence type="ECO:0000313" key="4">
    <source>
        <dbReference type="EMBL" id="SVB30627.1"/>
    </source>
</evidence>
<keyword evidence="1" id="KW-0489">Methyltransferase</keyword>
<organism evidence="4">
    <name type="scientific">marine metagenome</name>
    <dbReference type="NCBI Taxonomy" id="408172"/>
    <lineage>
        <taxon>unclassified sequences</taxon>
        <taxon>metagenomes</taxon>
        <taxon>ecological metagenomes</taxon>
    </lineage>
</organism>
<evidence type="ECO:0000256" key="3">
    <source>
        <dbReference type="ARBA" id="ARBA00022691"/>
    </source>
</evidence>
<dbReference type="GO" id="GO:0032259">
    <property type="term" value="P:methylation"/>
    <property type="evidence" value="ECO:0007669"/>
    <property type="project" value="UniProtKB-KW"/>
</dbReference>
<evidence type="ECO:0008006" key="5">
    <source>
        <dbReference type="Google" id="ProtNLM"/>
    </source>
</evidence>
<dbReference type="InterPro" id="IPR050362">
    <property type="entry name" value="Cation-dep_OMT"/>
</dbReference>
<evidence type="ECO:0000256" key="2">
    <source>
        <dbReference type="ARBA" id="ARBA00022679"/>
    </source>
</evidence>
<dbReference type="SUPFAM" id="SSF53335">
    <property type="entry name" value="S-adenosyl-L-methionine-dependent methyltransferases"/>
    <property type="match status" value="1"/>
</dbReference>
<dbReference type="EMBL" id="UINC01036522">
    <property type="protein sequence ID" value="SVB30627.1"/>
    <property type="molecule type" value="Genomic_DNA"/>
</dbReference>
<dbReference type="Pfam" id="PF01596">
    <property type="entry name" value="Methyltransf_3"/>
    <property type="match status" value="1"/>
</dbReference>
<dbReference type="AlphaFoldDB" id="A0A382CZ70"/>
<dbReference type="PROSITE" id="PS51682">
    <property type="entry name" value="SAM_OMT_I"/>
    <property type="match status" value="1"/>
</dbReference>
<dbReference type="InterPro" id="IPR029063">
    <property type="entry name" value="SAM-dependent_MTases_sf"/>
</dbReference>
<dbReference type="CDD" id="cd02440">
    <property type="entry name" value="AdoMet_MTases"/>
    <property type="match status" value="1"/>
</dbReference>
<keyword evidence="3" id="KW-0949">S-adenosyl-L-methionine</keyword>
<gene>
    <name evidence="4" type="ORF">METZ01_LOCUS183481</name>
</gene>
<dbReference type="GO" id="GO:0008171">
    <property type="term" value="F:O-methyltransferase activity"/>
    <property type="evidence" value="ECO:0007669"/>
    <property type="project" value="InterPro"/>
</dbReference>
<keyword evidence="2" id="KW-0808">Transferase</keyword>
<dbReference type="InterPro" id="IPR002935">
    <property type="entry name" value="SAM_O-MeTrfase"/>
</dbReference>
<dbReference type="PANTHER" id="PTHR10509:SF14">
    <property type="entry name" value="CAFFEOYL-COA O-METHYLTRANSFERASE 3-RELATED"/>
    <property type="match status" value="1"/>
</dbReference>
<protein>
    <recommendedName>
        <fullName evidence="5">O-methyltransferase domain-containing protein</fullName>
    </recommendedName>
</protein>
<name>A0A382CZ70_9ZZZZ</name>
<sequence length="210" mass="23966">MNFVNEDIENYAYDHTQIEDDLLWQLELDTYDQLEIPQMLTGRIEGRLLKMLAGLVGARRIVEIGTFGGYSAISMAEALPEDGYLITCEVDPVAIKFAKQFFDKSLHGKKIILKEGPALDTLKKLSGSFDMAFIDADKENYLNYYEALLPIMRPGGLIVVDNVLWSGRVLTPKEPSDYAIHKFNQRVMHDHRIEKVMLTVRDGISLLRKR</sequence>
<evidence type="ECO:0000256" key="1">
    <source>
        <dbReference type="ARBA" id="ARBA00022603"/>
    </source>
</evidence>
<dbReference type="PANTHER" id="PTHR10509">
    <property type="entry name" value="O-METHYLTRANSFERASE-RELATED"/>
    <property type="match status" value="1"/>
</dbReference>
<reference evidence="4" key="1">
    <citation type="submission" date="2018-05" db="EMBL/GenBank/DDBJ databases">
        <authorList>
            <person name="Lanie J.A."/>
            <person name="Ng W.-L."/>
            <person name="Kazmierczak K.M."/>
            <person name="Andrzejewski T.M."/>
            <person name="Davidsen T.M."/>
            <person name="Wayne K.J."/>
            <person name="Tettelin H."/>
            <person name="Glass J.I."/>
            <person name="Rusch D."/>
            <person name="Podicherti R."/>
            <person name="Tsui H.-C.T."/>
            <person name="Winkler M.E."/>
        </authorList>
    </citation>
    <scope>NUCLEOTIDE SEQUENCE</scope>
</reference>
<dbReference type="Gene3D" id="3.40.50.150">
    <property type="entry name" value="Vaccinia Virus protein VP39"/>
    <property type="match status" value="1"/>
</dbReference>